<proteinExistence type="predicted"/>
<keyword evidence="1" id="KW-0472">Membrane</keyword>
<name>A0A3G5ACS0_9VIRU</name>
<protein>
    <submittedName>
        <fullName evidence="2">Putative ORFan</fullName>
    </submittedName>
</protein>
<keyword evidence="1" id="KW-1133">Transmembrane helix</keyword>
<feature type="transmembrane region" description="Helical" evidence="1">
    <location>
        <begin position="196"/>
        <end position="216"/>
    </location>
</feature>
<reference evidence="2" key="1">
    <citation type="submission" date="2018-10" db="EMBL/GenBank/DDBJ databases">
        <title>Hidden diversity of soil giant viruses.</title>
        <authorList>
            <person name="Schulz F."/>
            <person name="Alteio L."/>
            <person name="Goudeau D."/>
            <person name="Ryan E.M."/>
            <person name="Malmstrom R.R."/>
            <person name="Blanchard J."/>
            <person name="Woyke T."/>
        </authorList>
    </citation>
    <scope>NUCLEOTIDE SEQUENCE</scope>
    <source>
        <strain evidence="2">SAV1</strain>
    </source>
</reference>
<accession>A0A3G5ACS0</accession>
<sequence length="224" mass="25635">MDTIIAGLVAGCSIISLGLDYRKRQNFNSFISTGSNNNFRLVRGVVTTKEPILFETDNGIVSAFCKRIETRIKNTHTYIVSEKINLNGVKIKIPWLHIIKSWVPDTIETTISNNVFLGNFHLFLTKNTSFSWDKLKTSQTENTKKFTEYMENEKLRTVFGELSDANSNGLITKHVGDDNFVIQKIRSDHYNINDPYTFLLSGILVFSLGYFANNLYSGYPRKRR</sequence>
<evidence type="ECO:0000313" key="2">
    <source>
        <dbReference type="EMBL" id="AYV85028.1"/>
    </source>
</evidence>
<keyword evidence="1" id="KW-0812">Transmembrane</keyword>
<dbReference type="EMBL" id="MK072438">
    <property type="protein sequence ID" value="AYV85028.1"/>
    <property type="molecule type" value="Genomic_DNA"/>
</dbReference>
<evidence type="ECO:0000256" key="1">
    <source>
        <dbReference type="SAM" id="Phobius"/>
    </source>
</evidence>
<gene>
    <name evidence="2" type="ORF">Satyrvirus2_39</name>
</gene>
<organism evidence="2">
    <name type="scientific">Satyrvirus sp</name>
    <dbReference type="NCBI Taxonomy" id="2487771"/>
    <lineage>
        <taxon>Viruses</taxon>
        <taxon>Varidnaviria</taxon>
        <taxon>Bamfordvirae</taxon>
        <taxon>Nucleocytoviricota</taxon>
        <taxon>Megaviricetes</taxon>
        <taxon>Imitervirales</taxon>
        <taxon>Mimiviridae</taxon>
        <taxon>Megamimivirinae</taxon>
    </lineage>
</organism>